<reference evidence="15 16" key="1">
    <citation type="submission" date="2008-02" db="EMBL/GenBank/DDBJ databases">
        <title>Complete sequence of Shewanella woodyi ATCC 51908.</title>
        <authorList>
            <consortium name="US DOE Joint Genome Institute"/>
            <person name="Copeland A."/>
            <person name="Lucas S."/>
            <person name="Lapidus A."/>
            <person name="Glavina del Rio T."/>
            <person name="Dalin E."/>
            <person name="Tice H."/>
            <person name="Bruce D."/>
            <person name="Goodwin L."/>
            <person name="Pitluck S."/>
            <person name="Sims D."/>
            <person name="Brettin T."/>
            <person name="Detter J.C."/>
            <person name="Han C."/>
            <person name="Kuske C.R."/>
            <person name="Schmutz J."/>
            <person name="Larimer F."/>
            <person name="Land M."/>
            <person name="Hauser L."/>
            <person name="Kyrpides N."/>
            <person name="Lykidis A."/>
            <person name="Zhao J.-S."/>
            <person name="Richardson P."/>
        </authorList>
    </citation>
    <scope>NUCLEOTIDE SEQUENCE [LARGE SCALE GENOMIC DNA]</scope>
    <source>
        <strain evidence="16">ATCC 51908 / MS32</strain>
    </source>
</reference>
<keyword evidence="11 13" id="KW-0472">Membrane</keyword>
<evidence type="ECO:0000256" key="6">
    <source>
        <dbReference type="ARBA" id="ARBA00022692"/>
    </source>
</evidence>
<dbReference type="GO" id="GO:0005886">
    <property type="term" value="C:plasma membrane"/>
    <property type="evidence" value="ECO:0007669"/>
    <property type="project" value="UniProtKB-SubCell"/>
</dbReference>
<dbReference type="Pfam" id="PF01292">
    <property type="entry name" value="Ni_hydr_CYTB"/>
    <property type="match status" value="1"/>
</dbReference>
<keyword evidence="3" id="KW-0813">Transport</keyword>
<dbReference type="GO" id="GO:0046872">
    <property type="term" value="F:metal ion binding"/>
    <property type="evidence" value="ECO:0007669"/>
    <property type="project" value="UniProtKB-KW"/>
</dbReference>
<evidence type="ECO:0000256" key="5">
    <source>
        <dbReference type="ARBA" id="ARBA00022617"/>
    </source>
</evidence>
<keyword evidence="16" id="KW-1185">Reference proteome</keyword>
<evidence type="ECO:0000256" key="7">
    <source>
        <dbReference type="ARBA" id="ARBA00022723"/>
    </source>
</evidence>
<evidence type="ECO:0000256" key="10">
    <source>
        <dbReference type="ARBA" id="ARBA00023004"/>
    </source>
</evidence>
<sequence length="183" mass="20781" precursor="true">MFRNTEASYGLASILFHWVSALAVISLFVLGYWMVDLTYYSTWYKTAPYLHKSFGLLLLLLTLIRLVWKVVNPKPKADPNHKRWEQKAGHIAHLAIYLLLIVIMFSGYLISTADARGIWVFDWFEVPGFGSFIDGQADVAGLIHQYAAYSLMGLTLIHALGAIKHHVIDKDSTLLRMIKVIKS</sequence>
<evidence type="ECO:0000256" key="1">
    <source>
        <dbReference type="ARBA" id="ARBA00001970"/>
    </source>
</evidence>
<keyword evidence="9 13" id="KW-1133">Transmembrane helix</keyword>
<dbReference type="RefSeq" id="WP_012323954.1">
    <property type="nucleotide sequence ID" value="NC_010506.1"/>
</dbReference>
<feature type="transmembrane region" description="Helical" evidence="13">
    <location>
        <begin position="54"/>
        <end position="71"/>
    </location>
</feature>
<dbReference type="KEGG" id="swd:Swoo_1316"/>
<evidence type="ECO:0000256" key="12">
    <source>
        <dbReference type="ARBA" id="ARBA00037975"/>
    </source>
</evidence>
<feature type="domain" description="Cytochrome b561 bacterial/Ni-hydrogenase" evidence="14">
    <location>
        <begin position="9"/>
        <end position="178"/>
    </location>
</feature>
<dbReference type="PANTHER" id="PTHR30529:SF1">
    <property type="entry name" value="CYTOCHROME B561 HOMOLOG 2"/>
    <property type="match status" value="1"/>
</dbReference>
<keyword evidence="10" id="KW-0408">Iron</keyword>
<dbReference type="EMBL" id="CP000961">
    <property type="protein sequence ID" value="ACA85608.1"/>
    <property type="molecule type" value="Genomic_DNA"/>
</dbReference>
<feature type="transmembrane region" description="Helical" evidence="13">
    <location>
        <begin position="91"/>
        <end position="110"/>
    </location>
</feature>
<comment type="similarity">
    <text evidence="12">Belongs to the cytochrome b561 family.</text>
</comment>
<keyword evidence="4" id="KW-1003">Cell membrane</keyword>
<evidence type="ECO:0000256" key="13">
    <source>
        <dbReference type="SAM" id="Phobius"/>
    </source>
</evidence>
<organism evidence="15 16">
    <name type="scientific">Shewanella woodyi (strain ATCC 51908 / MS32)</name>
    <dbReference type="NCBI Taxonomy" id="392500"/>
    <lineage>
        <taxon>Bacteria</taxon>
        <taxon>Pseudomonadati</taxon>
        <taxon>Pseudomonadota</taxon>
        <taxon>Gammaproteobacteria</taxon>
        <taxon>Alteromonadales</taxon>
        <taxon>Shewanellaceae</taxon>
        <taxon>Shewanella</taxon>
    </lineage>
</organism>
<comment type="subcellular location">
    <subcellularLocation>
        <location evidence="2">Cell membrane</location>
        <topology evidence="2">Multi-pass membrane protein</topology>
    </subcellularLocation>
</comment>
<keyword evidence="6 13" id="KW-0812">Transmembrane</keyword>
<proteinExistence type="inferred from homology"/>
<feature type="transmembrane region" description="Helical" evidence="13">
    <location>
        <begin position="146"/>
        <end position="167"/>
    </location>
</feature>
<gene>
    <name evidence="15" type="ordered locus">Swoo_1316</name>
</gene>
<evidence type="ECO:0000256" key="8">
    <source>
        <dbReference type="ARBA" id="ARBA00022982"/>
    </source>
</evidence>
<name>B1KIW0_SHEWM</name>
<keyword evidence="8" id="KW-0249">Electron transport</keyword>
<dbReference type="Proteomes" id="UP000002168">
    <property type="component" value="Chromosome"/>
</dbReference>
<dbReference type="InterPro" id="IPR011577">
    <property type="entry name" value="Cyt_b561_bac/Ni-Hgenase"/>
</dbReference>
<feature type="transmembrane region" description="Helical" evidence="13">
    <location>
        <begin position="12"/>
        <end position="34"/>
    </location>
</feature>
<protein>
    <submittedName>
        <fullName evidence="15">Cytochrome B561</fullName>
    </submittedName>
</protein>
<accession>B1KIW0</accession>
<dbReference type="PANTHER" id="PTHR30529">
    <property type="entry name" value="CYTOCHROME B561"/>
    <property type="match status" value="1"/>
</dbReference>
<evidence type="ECO:0000256" key="2">
    <source>
        <dbReference type="ARBA" id="ARBA00004651"/>
    </source>
</evidence>
<dbReference type="STRING" id="392500.Swoo_1316"/>
<keyword evidence="7" id="KW-0479">Metal-binding</keyword>
<dbReference type="GO" id="GO:0020037">
    <property type="term" value="F:heme binding"/>
    <property type="evidence" value="ECO:0007669"/>
    <property type="project" value="TreeGrafter"/>
</dbReference>
<dbReference type="GO" id="GO:0022904">
    <property type="term" value="P:respiratory electron transport chain"/>
    <property type="evidence" value="ECO:0007669"/>
    <property type="project" value="InterPro"/>
</dbReference>
<dbReference type="HOGENOM" id="CLU_095321_4_1_6"/>
<dbReference type="Gene3D" id="1.20.950.20">
    <property type="entry name" value="Transmembrane di-heme cytochromes, Chain C"/>
    <property type="match status" value="2"/>
</dbReference>
<evidence type="ECO:0000313" key="15">
    <source>
        <dbReference type="EMBL" id="ACA85608.1"/>
    </source>
</evidence>
<dbReference type="InterPro" id="IPR052168">
    <property type="entry name" value="Cytochrome_b561_oxidase"/>
</dbReference>
<dbReference type="GO" id="GO:0009055">
    <property type="term" value="F:electron transfer activity"/>
    <property type="evidence" value="ECO:0007669"/>
    <property type="project" value="InterPro"/>
</dbReference>
<comment type="cofactor">
    <cofactor evidence="1">
        <name>heme b</name>
        <dbReference type="ChEBI" id="CHEBI:60344"/>
    </cofactor>
</comment>
<dbReference type="SUPFAM" id="SSF81342">
    <property type="entry name" value="Transmembrane di-heme cytochromes"/>
    <property type="match status" value="1"/>
</dbReference>
<evidence type="ECO:0000256" key="3">
    <source>
        <dbReference type="ARBA" id="ARBA00022448"/>
    </source>
</evidence>
<evidence type="ECO:0000256" key="4">
    <source>
        <dbReference type="ARBA" id="ARBA00022475"/>
    </source>
</evidence>
<keyword evidence="5" id="KW-0349">Heme</keyword>
<evidence type="ECO:0000259" key="14">
    <source>
        <dbReference type="Pfam" id="PF01292"/>
    </source>
</evidence>
<evidence type="ECO:0000256" key="11">
    <source>
        <dbReference type="ARBA" id="ARBA00023136"/>
    </source>
</evidence>
<evidence type="ECO:0000313" key="16">
    <source>
        <dbReference type="Proteomes" id="UP000002168"/>
    </source>
</evidence>
<evidence type="ECO:0000256" key="9">
    <source>
        <dbReference type="ARBA" id="ARBA00022989"/>
    </source>
</evidence>
<dbReference type="InterPro" id="IPR016174">
    <property type="entry name" value="Di-haem_cyt_TM"/>
</dbReference>
<dbReference type="eggNOG" id="COG3038">
    <property type="taxonomic scope" value="Bacteria"/>
</dbReference>
<dbReference type="AlphaFoldDB" id="B1KIW0"/>